<sequence length="315" mass="34733">MTQYFEPIPYPLWHTDKAAFADKLGKSFRETGFAVITGHPVAQPVIDANLAATKAFFALSEDVKEKYHDAPGGRQRGYTPFGTENAKGQAQADLKEFWHTGRDLPPGSPYRTTMKDTPSVAEVADFDRATRALYAALDDFGADLLKGVALHLNLPETWFDDKVNFGNSILRLLHYPPQMNPPPEGSVRAGAHEDINVITLLLGAEEAGLEVKHRSGAWLAVNPPPGALVINCGDMLQRYTGGILPSTTHRVVNPAPERSRFPRYSTPFFLHFNQDFLIEALPGCLAEGGKAQPPITAQDFLMERLREIGLVKERS</sequence>
<dbReference type="PATRIC" id="fig|1280954.3.peg.750"/>
<dbReference type="PROSITE" id="PS51471">
    <property type="entry name" value="FE2OG_OXY"/>
    <property type="match status" value="1"/>
</dbReference>
<dbReference type="EC" id="1.14.20.7" evidence="3"/>
<dbReference type="InterPro" id="IPR027443">
    <property type="entry name" value="IPNS-like_sf"/>
</dbReference>
<keyword evidence="11" id="KW-0479">Metal-binding</keyword>
<dbReference type="SUPFAM" id="SSF51197">
    <property type="entry name" value="Clavaminate synthase-like"/>
    <property type="match status" value="1"/>
</dbReference>
<keyword evidence="6" id="KW-0266">Ethylene biosynthesis</keyword>
<evidence type="ECO:0000313" key="13">
    <source>
        <dbReference type="EMBL" id="KCZ99962.1"/>
    </source>
</evidence>
<evidence type="ECO:0000256" key="8">
    <source>
        <dbReference type="ARBA" id="ARBA00031282"/>
    </source>
</evidence>
<evidence type="ECO:0000256" key="11">
    <source>
        <dbReference type="RuleBase" id="RU003682"/>
    </source>
</evidence>
<dbReference type="OrthoDB" id="21825at2"/>
<comment type="cofactor">
    <cofactor evidence="1">
        <name>Fe(2+)</name>
        <dbReference type="ChEBI" id="CHEBI:29033"/>
    </cofactor>
</comment>
<dbReference type="STRING" id="1280954.HPO_03684"/>
<comment type="caution">
    <text evidence="13">The sequence shown here is derived from an EMBL/GenBank/DDBJ whole genome shotgun (WGS) entry which is preliminary data.</text>
</comment>
<proteinExistence type="inferred from homology"/>
<dbReference type="InterPro" id="IPR050231">
    <property type="entry name" value="Iron_ascorbate_oxido_reductase"/>
</dbReference>
<dbReference type="GO" id="GO:0046872">
    <property type="term" value="F:metal ion binding"/>
    <property type="evidence" value="ECO:0007669"/>
    <property type="project" value="UniProtKB-KW"/>
</dbReference>
<comment type="similarity">
    <text evidence="11">Belongs to the iron/ascorbate-dependent oxidoreductase family.</text>
</comment>
<reference evidence="13 14" key="1">
    <citation type="journal article" date="2014" name="Antonie Van Leeuwenhoek">
        <title>Hyphomonas beringensis sp. nov. and Hyphomonas chukchiensis sp. nov., isolated from surface seawater of the Bering Sea and Chukchi Sea.</title>
        <authorList>
            <person name="Li C."/>
            <person name="Lai Q."/>
            <person name="Li G."/>
            <person name="Dong C."/>
            <person name="Wang J."/>
            <person name="Liao Y."/>
            <person name="Shao Z."/>
        </authorList>
    </citation>
    <scope>NUCLEOTIDE SEQUENCE [LARGE SCALE GENOMIC DNA]</scope>
    <source>
        <strain evidence="13 14">PS728</strain>
    </source>
</reference>
<feature type="domain" description="Fe2OG dioxygenase" evidence="12">
    <location>
        <begin position="165"/>
        <end position="272"/>
    </location>
</feature>
<dbReference type="EMBL" id="ARYM01000003">
    <property type="protein sequence ID" value="KCZ99962.1"/>
    <property type="molecule type" value="Genomic_DNA"/>
</dbReference>
<dbReference type="InterPro" id="IPR044861">
    <property type="entry name" value="IPNS-like_FE2OG_OXY"/>
</dbReference>
<dbReference type="PRINTS" id="PR00682">
    <property type="entry name" value="IPNSYNTHASE"/>
</dbReference>
<dbReference type="Pfam" id="PF14226">
    <property type="entry name" value="DIOX_N"/>
    <property type="match status" value="1"/>
</dbReference>
<comment type="catalytic activity">
    <reaction evidence="10">
        <text>L-arginine + 2-oxoglutarate + O2 = guanidine + L-glutamate 5-semialdehyde + succinate + CO2</text>
        <dbReference type="Rhea" id="RHEA:31535"/>
        <dbReference type="ChEBI" id="CHEBI:15379"/>
        <dbReference type="ChEBI" id="CHEBI:16526"/>
        <dbReference type="ChEBI" id="CHEBI:16810"/>
        <dbReference type="ChEBI" id="CHEBI:30031"/>
        <dbReference type="ChEBI" id="CHEBI:30087"/>
        <dbReference type="ChEBI" id="CHEBI:32682"/>
        <dbReference type="ChEBI" id="CHEBI:58066"/>
        <dbReference type="EC" id="1.14.20.7"/>
    </reaction>
</comment>
<evidence type="ECO:0000256" key="1">
    <source>
        <dbReference type="ARBA" id="ARBA00001954"/>
    </source>
</evidence>
<dbReference type="GO" id="GO:0009693">
    <property type="term" value="P:ethylene biosynthetic process"/>
    <property type="evidence" value="ECO:0007669"/>
    <property type="project" value="UniProtKB-KW"/>
</dbReference>
<evidence type="ECO:0000256" key="6">
    <source>
        <dbReference type="ARBA" id="ARBA00022666"/>
    </source>
</evidence>
<dbReference type="InterPro" id="IPR026992">
    <property type="entry name" value="DIOX_N"/>
</dbReference>
<comment type="catalytic activity">
    <reaction evidence="9">
        <text>2-oxoglutarate + O2 + 2 H(+) = ethene + 3 CO2 + H2O</text>
        <dbReference type="Rhea" id="RHEA:31523"/>
        <dbReference type="ChEBI" id="CHEBI:15377"/>
        <dbReference type="ChEBI" id="CHEBI:15378"/>
        <dbReference type="ChEBI" id="CHEBI:15379"/>
        <dbReference type="ChEBI" id="CHEBI:16526"/>
        <dbReference type="ChEBI" id="CHEBI:16810"/>
        <dbReference type="ChEBI" id="CHEBI:18153"/>
        <dbReference type="EC" id="1.13.12.19"/>
    </reaction>
</comment>
<dbReference type="Pfam" id="PF03171">
    <property type="entry name" value="2OG-FeII_Oxy"/>
    <property type="match status" value="1"/>
</dbReference>
<dbReference type="RefSeq" id="WP_035594613.1">
    <property type="nucleotide sequence ID" value="NZ_ARYM01000003.1"/>
</dbReference>
<name>A0A062VK07_9PROT</name>
<dbReference type="EC" id="1.13.12.19" evidence="4"/>
<dbReference type="InterPro" id="IPR005123">
    <property type="entry name" value="Oxoglu/Fe-dep_dioxygenase_dom"/>
</dbReference>
<evidence type="ECO:0000256" key="4">
    <source>
        <dbReference type="ARBA" id="ARBA00012531"/>
    </source>
</evidence>
<dbReference type="PANTHER" id="PTHR47990">
    <property type="entry name" value="2-OXOGLUTARATE (2OG) AND FE(II)-DEPENDENT OXYGENASE SUPERFAMILY PROTEIN-RELATED"/>
    <property type="match status" value="1"/>
</dbReference>
<dbReference type="AlphaFoldDB" id="A0A062VK07"/>
<evidence type="ECO:0000313" key="14">
    <source>
        <dbReference type="Proteomes" id="UP000027100"/>
    </source>
</evidence>
<evidence type="ECO:0000256" key="5">
    <source>
        <dbReference type="ARBA" id="ARBA00019045"/>
    </source>
</evidence>
<keyword evidence="14" id="KW-1185">Reference proteome</keyword>
<dbReference type="eggNOG" id="COG3491">
    <property type="taxonomic scope" value="Bacteria"/>
</dbReference>
<comment type="pathway">
    <text evidence="2">Alkene biosynthesis; ethylene biosynthesis via 2-oxoglutarate.</text>
</comment>
<dbReference type="GO" id="GO:0102276">
    <property type="term" value="F:2-oxoglutarate oxygenase/decarboxylase (ethylene-forming) activity"/>
    <property type="evidence" value="ECO:0007669"/>
    <property type="project" value="UniProtKB-EC"/>
</dbReference>
<dbReference type="Proteomes" id="UP000027100">
    <property type="component" value="Unassembled WGS sequence"/>
</dbReference>
<evidence type="ECO:0000256" key="2">
    <source>
        <dbReference type="ARBA" id="ARBA00004767"/>
    </source>
</evidence>
<evidence type="ECO:0000256" key="7">
    <source>
        <dbReference type="ARBA" id="ARBA00031011"/>
    </source>
</evidence>
<accession>A0A062VK07</accession>
<dbReference type="Gene3D" id="2.60.120.330">
    <property type="entry name" value="B-lactam Antibiotic, Isopenicillin N Synthase, Chain"/>
    <property type="match status" value="1"/>
</dbReference>
<keyword evidence="11" id="KW-0560">Oxidoreductase</keyword>
<evidence type="ECO:0000256" key="3">
    <source>
        <dbReference type="ARBA" id="ARBA00012293"/>
    </source>
</evidence>
<keyword evidence="11" id="KW-0408">Iron</keyword>
<gene>
    <name evidence="13" type="ORF">HPO_03684</name>
</gene>
<evidence type="ECO:0000256" key="10">
    <source>
        <dbReference type="ARBA" id="ARBA00049359"/>
    </source>
</evidence>
<evidence type="ECO:0000259" key="12">
    <source>
        <dbReference type="PROSITE" id="PS51471"/>
    </source>
</evidence>
<evidence type="ECO:0000256" key="9">
    <source>
        <dbReference type="ARBA" id="ARBA00047725"/>
    </source>
</evidence>
<protein>
    <recommendedName>
        <fullName evidence="5">2-oxoglutarate-dependent ethylene/succinate-forming enzyme</fullName>
        <ecNumber evidence="4">1.13.12.19</ecNumber>
        <ecNumber evidence="3">1.14.20.7</ecNumber>
    </recommendedName>
    <alternativeName>
        <fullName evidence="7">2-oxoglutarate dioxygenase (ethylene-forming)</fullName>
    </alternativeName>
    <alternativeName>
        <fullName evidence="8">2-oxoglutarate/L-arginine monooxygenase/decarboxylase (succinate-forming)</fullName>
    </alternativeName>
</protein>
<organism evidence="13 14">
    <name type="scientific">Hyphomonas polymorpha PS728</name>
    <dbReference type="NCBI Taxonomy" id="1280954"/>
    <lineage>
        <taxon>Bacteria</taxon>
        <taxon>Pseudomonadati</taxon>
        <taxon>Pseudomonadota</taxon>
        <taxon>Alphaproteobacteria</taxon>
        <taxon>Hyphomonadales</taxon>
        <taxon>Hyphomonadaceae</taxon>
        <taxon>Hyphomonas</taxon>
    </lineage>
</organism>